<name>A0A6I4NUK3_9MICO</name>
<dbReference type="CDD" id="cd07067">
    <property type="entry name" value="HP_PGM_like"/>
    <property type="match status" value="1"/>
</dbReference>
<dbReference type="PANTHER" id="PTHR48100">
    <property type="entry name" value="BROAD-SPECIFICITY PHOSPHATASE YOR283W-RELATED"/>
    <property type="match status" value="1"/>
</dbReference>
<protein>
    <submittedName>
        <fullName evidence="1">Histidine phosphatase family protein</fullName>
    </submittedName>
</protein>
<dbReference type="InterPro" id="IPR050275">
    <property type="entry name" value="PGM_Phosphatase"/>
</dbReference>
<reference evidence="1 2" key="1">
    <citation type="submission" date="2019-12" db="EMBL/GenBank/DDBJ databases">
        <authorList>
            <person name="Kim Y.S."/>
        </authorList>
    </citation>
    <scope>NUCLEOTIDE SEQUENCE [LARGE SCALE GENOMIC DNA]</scope>
    <source>
        <strain evidence="1 2">MMS17-SY077</strain>
    </source>
</reference>
<dbReference type="GO" id="GO:0016791">
    <property type="term" value="F:phosphatase activity"/>
    <property type="evidence" value="ECO:0007669"/>
    <property type="project" value="TreeGrafter"/>
</dbReference>
<dbReference type="EMBL" id="WSTA01000018">
    <property type="protein sequence ID" value="MWB98068.1"/>
    <property type="molecule type" value="Genomic_DNA"/>
</dbReference>
<dbReference type="GO" id="GO:0005737">
    <property type="term" value="C:cytoplasm"/>
    <property type="evidence" value="ECO:0007669"/>
    <property type="project" value="TreeGrafter"/>
</dbReference>
<dbReference type="PANTHER" id="PTHR48100:SF51">
    <property type="entry name" value="PHOSPHOGLYCERATE MUTASE"/>
    <property type="match status" value="1"/>
</dbReference>
<evidence type="ECO:0000313" key="1">
    <source>
        <dbReference type="EMBL" id="MWB98068.1"/>
    </source>
</evidence>
<proteinExistence type="predicted"/>
<dbReference type="InterPro" id="IPR029033">
    <property type="entry name" value="His_PPase_superfam"/>
</dbReference>
<dbReference type="InterPro" id="IPR013078">
    <property type="entry name" value="His_Pase_superF_clade-1"/>
</dbReference>
<dbReference type="SMART" id="SM00855">
    <property type="entry name" value="PGAM"/>
    <property type="match status" value="1"/>
</dbReference>
<dbReference type="AlphaFoldDB" id="A0A6I4NUK3"/>
<dbReference type="RefSeq" id="WP_160423411.1">
    <property type="nucleotide sequence ID" value="NZ_WSTA01000018.1"/>
</dbReference>
<dbReference type="Gene3D" id="3.40.50.1240">
    <property type="entry name" value="Phosphoglycerate mutase-like"/>
    <property type="match status" value="1"/>
</dbReference>
<sequence>MPAEQLHLVRHGEVFNPRGVLYGRLDGFGLSELGRRMAAEAAATLAEAGRPVSAIVASPLQRTRESAAPHETAFGLEARIDERLIEPWNDFEGGRMSLKGDLGDIRNWAKLRNPFLPSWGEPYVQIAARMLQAMDEAWNSVEGGDVILVSHQLPIWMVHRRVVGESLPHDPRKRRCALSSITTFERPAGGAWVEADYRDPAAHLAAEAVDNGAV</sequence>
<dbReference type="Pfam" id="PF00300">
    <property type="entry name" value="His_Phos_1"/>
    <property type="match status" value="1"/>
</dbReference>
<gene>
    <name evidence="1" type="ORF">GB864_05825</name>
</gene>
<organism evidence="1 2">
    <name type="scientific">Agromyces seonyuensis</name>
    <dbReference type="NCBI Taxonomy" id="2662446"/>
    <lineage>
        <taxon>Bacteria</taxon>
        <taxon>Bacillati</taxon>
        <taxon>Actinomycetota</taxon>
        <taxon>Actinomycetes</taxon>
        <taxon>Micrococcales</taxon>
        <taxon>Microbacteriaceae</taxon>
        <taxon>Agromyces</taxon>
    </lineage>
</organism>
<dbReference type="Proteomes" id="UP000438182">
    <property type="component" value="Unassembled WGS sequence"/>
</dbReference>
<evidence type="ECO:0000313" key="2">
    <source>
        <dbReference type="Proteomes" id="UP000438182"/>
    </source>
</evidence>
<keyword evidence="2" id="KW-1185">Reference proteome</keyword>
<accession>A0A6I4NUK3</accession>
<comment type="caution">
    <text evidence="1">The sequence shown here is derived from an EMBL/GenBank/DDBJ whole genome shotgun (WGS) entry which is preliminary data.</text>
</comment>
<dbReference type="SUPFAM" id="SSF53254">
    <property type="entry name" value="Phosphoglycerate mutase-like"/>
    <property type="match status" value="1"/>
</dbReference>